<comment type="caution">
    <text evidence="2">The sequence shown here is derived from an EMBL/GenBank/DDBJ whole genome shotgun (WGS) entry which is preliminary data.</text>
</comment>
<keyword evidence="3" id="KW-1185">Reference proteome</keyword>
<reference evidence="2 3" key="1">
    <citation type="journal article" date="2013" name="PLoS ONE">
        <title>Predicting the Proteins of Angomonas deanei, Strigomonas culicis and Their Respective Endosymbionts Reveals New Aspects of the Trypanosomatidae Family.</title>
        <authorList>
            <person name="Motta M.C."/>
            <person name="Martins A.C."/>
            <person name="de Souza S.S."/>
            <person name="Catta-Preta C.M."/>
            <person name="Silva R."/>
            <person name="Klein C.C."/>
            <person name="de Almeida L.G."/>
            <person name="de Lima Cunha O."/>
            <person name="Ciapina L.P."/>
            <person name="Brocchi M."/>
            <person name="Colabardini A.C."/>
            <person name="de Araujo Lima B."/>
            <person name="Machado C.R."/>
            <person name="de Almeida Soares C.M."/>
            <person name="Probst C.M."/>
            <person name="de Menezes C.B."/>
            <person name="Thompson C.E."/>
            <person name="Bartholomeu D.C."/>
            <person name="Gradia D.F."/>
            <person name="Pavoni D.P."/>
            <person name="Grisard E.C."/>
            <person name="Fantinatti-Garboggini F."/>
            <person name="Marchini F.K."/>
            <person name="Rodrigues-Luiz G.F."/>
            <person name="Wagner G."/>
            <person name="Goldman G.H."/>
            <person name="Fietto J.L."/>
            <person name="Elias M.C."/>
            <person name="Goldman M.H."/>
            <person name="Sagot M.F."/>
            <person name="Pereira M."/>
            <person name="Stoco P.H."/>
            <person name="de Mendonca-Neto R.P."/>
            <person name="Teixeira S.M."/>
            <person name="Maciel T.E."/>
            <person name="de Oliveira Mendes T.A."/>
            <person name="Urmenyi T.P."/>
            <person name="de Souza W."/>
            <person name="Schenkman S."/>
            <person name="de Vasconcelos A.T."/>
        </authorList>
    </citation>
    <scope>NUCLEOTIDE SEQUENCE [LARGE SCALE GENOMIC DNA]</scope>
</reference>
<accession>S9TJX2</accession>
<name>S9TJX2_9TRYP</name>
<dbReference type="Proteomes" id="UP000015354">
    <property type="component" value="Unassembled WGS sequence"/>
</dbReference>
<protein>
    <submittedName>
        <fullName evidence="2">Uncharacterized protein</fullName>
    </submittedName>
</protein>
<evidence type="ECO:0000313" key="3">
    <source>
        <dbReference type="Proteomes" id="UP000015354"/>
    </source>
</evidence>
<proteinExistence type="predicted"/>
<gene>
    <name evidence="2" type="ORF">STCU_11082</name>
</gene>
<evidence type="ECO:0000256" key="1">
    <source>
        <dbReference type="SAM" id="MobiDB-lite"/>
    </source>
</evidence>
<feature type="region of interest" description="Disordered" evidence="1">
    <location>
        <begin position="33"/>
        <end position="80"/>
    </location>
</feature>
<organism evidence="2 3">
    <name type="scientific">Strigomonas culicis</name>
    <dbReference type="NCBI Taxonomy" id="28005"/>
    <lineage>
        <taxon>Eukaryota</taxon>
        <taxon>Discoba</taxon>
        <taxon>Euglenozoa</taxon>
        <taxon>Kinetoplastea</taxon>
        <taxon>Metakinetoplastina</taxon>
        <taxon>Trypanosomatida</taxon>
        <taxon>Trypanosomatidae</taxon>
        <taxon>Strigomonadinae</taxon>
        <taxon>Strigomonas</taxon>
    </lineage>
</organism>
<sequence length="80" mass="8663">MRRLVRRATVASAPGILGGTLTRRRSSIRIVAPGEEEEEESAVQSAPSIPAHPRMPYRNASLSANPTMADGYRPPASNMF</sequence>
<dbReference type="AlphaFoldDB" id="S9TJX2"/>
<dbReference type="EMBL" id="ATMH01010977">
    <property type="protein sequence ID" value="EPY16643.1"/>
    <property type="molecule type" value="Genomic_DNA"/>
</dbReference>
<evidence type="ECO:0000313" key="2">
    <source>
        <dbReference type="EMBL" id="EPY16643.1"/>
    </source>
</evidence>